<dbReference type="InterPro" id="IPR014284">
    <property type="entry name" value="RNA_pol_sigma-70_dom"/>
</dbReference>
<dbReference type="InterPro" id="IPR046531">
    <property type="entry name" value="DUF6596"/>
</dbReference>
<dbReference type="InterPro" id="IPR007627">
    <property type="entry name" value="RNA_pol_sigma70_r2"/>
</dbReference>
<dbReference type="PANTHER" id="PTHR47756">
    <property type="entry name" value="BLL6612 PROTEIN-RELATED"/>
    <property type="match status" value="1"/>
</dbReference>
<feature type="domain" description="DUF6596" evidence="2">
    <location>
        <begin position="186"/>
        <end position="287"/>
    </location>
</feature>
<organism evidence="3 4">
    <name type="scientific">Chitinophaga hostae</name>
    <dbReference type="NCBI Taxonomy" id="2831022"/>
    <lineage>
        <taxon>Bacteria</taxon>
        <taxon>Pseudomonadati</taxon>
        <taxon>Bacteroidota</taxon>
        <taxon>Chitinophagia</taxon>
        <taxon>Chitinophagales</taxon>
        <taxon>Chitinophagaceae</taxon>
        <taxon>Chitinophaga</taxon>
    </lineage>
</organism>
<dbReference type="Pfam" id="PF04542">
    <property type="entry name" value="Sigma70_r2"/>
    <property type="match status" value="1"/>
</dbReference>
<dbReference type="Gene3D" id="1.10.1740.10">
    <property type="match status" value="1"/>
</dbReference>
<comment type="caution">
    <text evidence="3">The sequence shown here is derived from an EMBL/GenBank/DDBJ whole genome shotgun (WGS) entry which is preliminary data.</text>
</comment>
<dbReference type="SUPFAM" id="SSF88946">
    <property type="entry name" value="Sigma2 domain of RNA polymerase sigma factors"/>
    <property type="match status" value="1"/>
</dbReference>
<proteinExistence type="predicted"/>
<gene>
    <name evidence="3" type="ORF">KE626_30775</name>
</gene>
<feature type="domain" description="RNA polymerase sigma-70 region 2" evidence="1">
    <location>
        <begin position="34"/>
        <end position="80"/>
    </location>
</feature>
<evidence type="ECO:0000313" key="4">
    <source>
        <dbReference type="Proteomes" id="UP000676386"/>
    </source>
</evidence>
<name>A0ABS5J967_9BACT</name>
<evidence type="ECO:0000313" key="3">
    <source>
        <dbReference type="EMBL" id="MBS0031756.1"/>
    </source>
</evidence>
<dbReference type="Gene3D" id="1.10.10.10">
    <property type="entry name" value="Winged helix-like DNA-binding domain superfamily/Winged helix DNA-binding domain"/>
    <property type="match status" value="1"/>
</dbReference>
<keyword evidence="4" id="KW-1185">Reference proteome</keyword>
<reference evidence="3 4" key="1">
    <citation type="submission" date="2021-04" db="EMBL/GenBank/DDBJ databases">
        <title>Chitinophaga sp. nov., isolated from the rhizosphere soil.</title>
        <authorList>
            <person name="He S."/>
        </authorList>
    </citation>
    <scope>NUCLEOTIDE SEQUENCE [LARGE SCALE GENOMIC DNA]</scope>
    <source>
        <strain evidence="3 4">2R12</strain>
    </source>
</reference>
<dbReference type="Pfam" id="PF20239">
    <property type="entry name" value="DUF6596"/>
    <property type="match status" value="1"/>
</dbReference>
<dbReference type="SUPFAM" id="SSF88659">
    <property type="entry name" value="Sigma3 and sigma4 domains of RNA polymerase sigma factors"/>
    <property type="match status" value="1"/>
</dbReference>
<protein>
    <submittedName>
        <fullName evidence="3">Sigma-70 family RNA polymerase sigma factor</fullName>
    </submittedName>
</protein>
<dbReference type="InterPro" id="IPR013325">
    <property type="entry name" value="RNA_pol_sigma_r2"/>
</dbReference>
<sequence length="413" mass="48000">MEWENDDLKNLFQREFTKMVAVISSSFELQHIEVAEDLVSETFLQAAETWGVKGIPANPAAWLYSVAKQKTLYYLRRDRRLRTKAAQIAPELQEPDMDFTEPDFSTQNIKDSQLAMIFAICTPAIASEAQVGLALRILCGFSIDEIAEAFFTNKETINKRLYRAKEKLRSENVSVTLPPETEISNRLDNVLHIIYLLFSEGYYSRTQKQILRKKLCWEGLQLGLMLTENEKTNLPKTNALVAIMCFHASRFNARQTADDYFITYAEQNEQLWDVELFNQGVHYLDCAVQGNEVSSYHIEAQIVYWHCLKTDTREKWEAILKLYTQLLLINYSPAVALNRIFALYKVNGWELALAEAENLKMDNNHFYFILLGELYKNIDLEKSRECFQRSYALAKTQTEKVVIQEKIKQLNRF</sequence>
<evidence type="ECO:0000259" key="2">
    <source>
        <dbReference type="Pfam" id="PF20239"/>
    </source>
</evidence>
<dbReference type="EMBL" id="JAGTXB010000025">
    <property type="protein sequence ID" value="MBS0031756.1"/>
    <property type="molecule type" value="Genomic_DNA"/>
</dbReference>
<evidence type="ECO:0000259" key="1">
    <source>
        <dbReference type="Pfam" id="PF04542"/>
    </source>
</evidence>
<dbReference type="Proteomes" id="UP000676386">
    <property type="component" value="Unassembled WGS sequence"/>
</dbReference>
<dbReference type="InterPro" id="IPR036388">
    <property type="entry name" value="WH-like_DNA-bd_sf"/>
</dbReference>
<dbReference type="NCBIfam" id="TIGR02937">
    <property type="entry name" value="sigma70-ECF"/>
    <property type="match status" value="1"/>
</dbReference>
<dbReference type="RefSeq" id="WP_211976919.1">
    <property type="nucleotide sequence ID" value="NZ_CBFHAM010000012.1"/>
</dbReference>
<dbReference type="InterPro" id="IPR013324">
    <property type="entry name" value="RNA_pol_sigma_r3/r4-like"/>
</dbReference>
<dbReference type="PANTHER" id="PTHR47756:SF2">
    <property type="entry name" value="BLL6612 PROTEIN"/>
    <property type="match status" value="1"/>
</dbReference>
<accession>A0ABS5J967</accession>